<feature type="transmembrane region" description="Helical" evidence="2">
    <location>
        <begin position="62"/>
        <end position="81"/>
    </location>
</feature>
<feature type="transmembrane region" description="Helical" evidence="2">
    <location>
        <begin position="126"/>
        <end position="148"/>
    </location>
</feature>
<evidence type="ECO:0008006" key="5">
    <source>
        <dbReference type="Google" id="ProtNLM"/>
    </source>
</evidence>
<name>A0A067SBZ4_GALM3</name>
<feature type="transmembrane region" description="Helical" evidence="2">
    <location>
        <begin position="28"/>
        <end position="50"/>
    </location>
</feature>
<dbReference type="STRING" id="685588.A0A067SBZ4"/>
<keyword evidence="4" id="KW-1185">Reference proteome</keyword>
<dbReference type="HOGENOM" id="CLU_1475275_0_0_1"/>
<dbReference type="Proteomes" id="UP000027222">
    <property type="component" value="Unassembled WGS sequence"/>
</dbReference>
<keyword evidence="2" id="KW-1133">Transmembrane helix</keyword>
<feature type="region of interest" description="Disordered" evidence="1">
    <location>
        <begin position="157"/>
        <end position="179"/>
    </location>
</feature>
<sequence>MQQNYNGGLTTTSNRDATIVHRHRLARLVLSSLLLGSAIILLGLTAARIHWTRTFLGGSESIVVELLVTSILTIIASTLLFMRKTIELGYLGLIWLMSIVGASIASNDFDTELCGRFAFNQCGVLQAIQAFSWIVFGLITVLIVLRLINWRRDSDTTGTGGYHGKHTGGLPATGPGATV</sequence>
<evidence type="ECO:0000256" key="2">
    <source>
        <dbReference type="SAM" id="Phobius"/>
    </source>
</evidence>
<protein>
    <recommendedName>
        <fullName evidence="5">MARVEL domain-containing protein</fullName>
    </recommendedName>
</protein>
<dbReference type="OrthoDB" id="3227739at2759"/>
<dbReference type="AlphaFoldDB" id="A0A067SBZ4"/>
<evidence type="ECO:0000256" key="1">
    <source>
        <dbReference type="SAM" id="MobiDB-lite"/>
    </source>
</evidence>
<organism evidence="3 4">
    <name type="scientific">Galerina marginata (strain CBS 339.88)</name>
    <dbReference type="NCBI Taxonomy" id="685588"/>
    <lineage>
        <taxon>Eukaryota</taxon>
        <taxon>Fungi</taxon>
        <taxon>Dikarya</taxon>
        <taxon>Basidiomycota</taxon>
        <taxon>Agaricomycotina</taxon>
        <taxon>Agaricomycetes</taxon>
        <taxon>Agaricomycetidae</taxon>
        <taxon>Agaricales</taxon>
        <taxon>Agaricineae</taxon>
        <taxon>Strophariaceae</taxon>
        <taxon>Galerina</taxon>
    </lineage>
</organism>
<accession>A0A067SBZ4</accession>
<reference evidence="4" key="1">
    <citation type="journal article" date="2014" name="Proc. Natl. Acad. Sci. U.S.A.">
        <title>Extensive sampling of basidiomycete genomes demonstrates inadequacy of the white-rot/brown-rot paradigm for wood decay fungi.</title>
        <authorList>
            <person name="Riley R."/>
            <person name="Salamov A.A."/>
            <person name="Brown D.W."/>
            <person name="Nagy L.G."/>
            <person name="Floudas D."/>
            <person name="Held B.W."/>
            <person name="Levasseur A."/>
            <person name="Lombard V."/>
            <person name="Morin E."/>
            <person name="Otillar R."/>
            <person name="Lindquist E.A."/>
            <person name="Sun H."/>
            <person name="LaButti K.M."/>
            <person name="Schmutz J."/>
            <person name="Jabbour D."/>
            <person name="Luo H."/>
            <person name="Baker S.E."/>
            <person name="Pisabarro A.G."/>
            <person name="Walton J.D."/>
            <person name="Blanchette R.A."/>
            <person name="Henrissat B."/>
            <person name="Martin F."/>
            <person name="Cullen D."/>
            <person name="Hibbett D.S."/>
            <person name="Grigoriev I.V."/>
        </authorList>
    </citation>
    <scope>NUCLEOTIDE SEQUENCE [LARGE SCALE GENOMIC DNA]</scope>
    <source>
        <strain evidence="4">CBS 339.88</strain>
    </source>
</reference>
<feature type="transmembrane region" description="Helical" evidence="2">
    <location>
        <begin position="88"/>
        <end position="106"/>
    </location>
</feature>
<feature type="compositionally biased region" description="Low complexity" evidence="1">
    <location>
        <begin position="168"/>
        <end position="179"/>
    </location>
</feature>
<keyword evidence="2" id="KW-0472">Membrane</keyword>
<evidence type="ECO:0000313" key="4">
    <source>
        <dbReference type="Proteomes" id="UP000027222"/>
    </source>
</evidence>
<dbReference type="EMBL" id="KL142415">
    <property type="protein sequence ID" value="KDR67457.1"/>
    <property type="molecule type" value="Genomic_DNA"/>
</dbReference>
<evidence type="ECO:0000313" key="3">
    <source>
        <dbReference type="EMBL" id="KDR67457.1"/>
    </source>
</evidence>
<gene>
    <name evidence="3" type="ORF">GALMADRAFT_216521</name>
</gene>
<keyword evidence="2" id="KW-0812">Transmembrane</keyword>
<proteinExistence type="predicted"/>